<feature type="non-terminal residue" evidence="2">
    <location>
        <position position="1"/>
    </location>
</feature>
<dbReference type="AlphaFoldDB" id="A0A6J4KKY0"/>
<feature type="compositionally biased region" description="Basic and acidic residues" evidence="1">
    <location>
        <begin position="56"/>
        <end position="87"/>
    </location>
</feature>
<evidence type="ECO:0000256" key="1">
    <source>
        <dbReference type="SAM" id="MobiDB-lite"/>
    </source>
</evidence>
<feature type="compositionally biased region" description="Low complexity" evidence="1">
    <location>
        <begin position="103"/>
        <end position="127"/>
    </location>
</feature>
<organism evidence="2">
    <name type="scientific">uncultured Friedmanniella sp</name>
    <dbReference type="NCBI Taxonomy" id="335381"/>
    <lineage>
        <taxon>Bacteria</taxon>
        <taxon>Bacillati</taxon>
        <taxon>Actinomycetota</taxon>
        <taxon>Actinomycetes</taxon>
        <taxon>Propionibacteriales</taxon>
        <taxon>Nocardioidaceae</taxon>
        <taxon>Friedmanniella</taxon>
        <taxon>environmental samples</taxon>
    </lineage>
</organism>
<proteinExistence type="predicted"/>
<feature type="compositionally biased region" description="Basic residues" evidence="1">
    <location>
        <begin position="129"/>
        <end position="140"/>
    </location>
</feature>
<feature type="non-terminal residue" evidence="2">
    <location>
        <position position="240"/>
    </location>
</feature>
<sequence length="240" mass="26332">ERRRTHPAPRQPPRPRGARRLDRPRAGRGHRQLPALPAGAGLRGHRRGLPGGVRRPRADGRDRPRRAVRDDERDQPRGAGRADDRGRGGHRPRWLARRDRGLLPELGRLPAPGRRPVRRAPGQAPGRAGRGRQRQLRALHRGADRGGPQPSGHRGPAGPVADHRAVLGADRRLRRRARDHHPGRPALGPLDPARHLARGLDPAVGAGADLRRHPRAQHGRAGPARRPRPDRARAPLGGPV</sequence>
<accession>A0A6J4KKY0</accession>
<evidence type="ECO:0000313" key="2">
    <source>
        <dbReference type="EMBL" id="CAA9308956.1"/>
    </source>
</evidence>
<dbReference type="EMBL" id="CADCTS010000277">
    <property type="protein sequence ID" value="CAA9308956.1"/>
    <property type="molecule type" value="Genomic_DNA"/>
</dbReference>
<feature type="compositionally biased region" description="Basic and acidic residues" evidence="1">
    <location>
        <begin position="161"/>
        <end position="171"/>
    </location>
</feature>
<feature type="region of interest" description="Disordered" evidence="1">
    <location>
        <begin position="1"/>
        <end position="240"/>
    </location>
</feature>
<feature type="compositionally biased region" description="Basic residues" evidence="1">
    <location>
        <begin position="212"/>
        <end position="226"/>
    </location>
</feature>
<reference evidence="2" key="1">
    <citation type="submission" date="2020-02" db="EMBL/GenBank/DDBJ databases">
        <authorList>
            <person name="Meier V. D."/>
        </authorList>
    </citation>
    <scope>NUCLEOTIDE SEQUENCE</scope>
    <source>
        <strain evidence="2">AVDCRST_MAG48</strain>
    </source>
</reference>
<protein>
    <submittedName>
        <fullName evidence="2">Mll2313 protein</fullName>
    </submittedName>
</protein>
<gene>
    <name evidence="2" type="ORF">AVDCRST_MAG48-1900</name>
</gene>
<feature type="compositionally biased region" description="Basic residues" evidence="1">
    <location>
        <begin position="172"/>
        <end position="183"/>
    </location>
</feature>
<name>A0A6J4KKY0_9ACTN</name>